<gene>
    <name evidence="3" type="ORF">GWK08_06125</name>
</gene>
<name>A0A6P0UMB3_9FLAO</name>
<dbReference type="EC" id="2.6.1.-" evidence="1"/>
<keyword evidence="1 3" id="KW-0032">Aminotransferase</keyword>
<dbReference type="Gene3D" id="3.40.640.10">
    <property type="entry name" value="Type I PLP-dependent aspartate aminotransferase-like (Major domain)"/>
    <property type="match status" value="1"/>
</dbReference>
<feature type="domain" description="Aminotransferase class I/classII large" evidence="2">
    <location>
        <begin position="43"/>
        <end position="356"/>
    </location>
</feature>
<dbReference type="InterPro" id="IPR015424">
    <property type="entry name" value="PyrdxlP-dep_Trfase"/>
</dbReference>
<comment type="cofactor">
    <cofactor evidence="1">
        <name>pyridoxal 5'-phosphate</name>
        <dbReference type="ChEBI" id="CHEBI:597326"/>
    </cofactor>
</comment>
<keyword evidence="4" id="KW-1185">Reference proteome</keyword>
<accession>A0A6P0UMB3</accession>
<dbReference type="GO" id="GO:0030170">
    <property type="term" value="F:pyridoxal phosphate binding"/>
    <property type="evidence" value="ECO:0007669"/>
    <property type="project" value="InterPro"/>
</dbReference>
<sequence length="372" mass="42108">MNIPIFELERVQSLFENTVDYNLTESGFHPYTLSELLDKDQIETLTNTVLGYGQTNGSIPLRKRISAIYEGINEENVLVTNGSSEANFVACHTLLEKGDEVVMMIPNYMQIWGLVQEMGCTPKAFHLKEENNWAPDLDELRSMVGPKTKMIAICNPNNPTGYTLTDEEMQEIIAIAKSVDAWIYSDEVYRGAELNGKVIPSFVGMYDKVMACGGLSKAYALPGLRLGWLIGPEKLTADTWAYHDYTSITAGVLSHYVGEIALQPQKRMEILNRNRAMLNENLIAVREWLDQYGDLFEYIIPKAGGMLFVKYNLDINSTELADWLRKEKSVFIVAGDCYGMDNYFRIGIGERKEYILSGLERIKEALKERFGL</sequence>
<dbReference type="EMBL" id="JAABOO010000001">
    <property type="protein sequence ID" value="NER13008.1"/>
    <property type="molecule type" value="Genomic_DNA"/>
</dbReference>
<protein>
    <recommendedName>
        <fullName evidence="1">Aminotransferase</fullName>
        <ecNumber evidence="1">2.6.1.-</ecNumber>
    </recommendedName>
</protein>
<keyword evidence="1 3" id="KW-0808">Transferase</keyword>
<dbReference type="PROSITE" id="PS00105">
    <property type="entry name" value="AA_TRANSFER_CLASS_1"/>
    <property type="match status" value="1"/>
</dbReference>
<proteinExistence type="inferred from homology"/>
<dbReference type="CDD" id="cd00609">
    <property type="entry name" value="AAT_like"/>
    <property type="match status" value="1"/>
</dbReference>
<evidence type="ECO:0000259" key="2">
    <source>
        <dbReference type="Pfam" id="PF00155"/>
    </source>
</evidence>
<dbReference type="AlphaFoldDB" id="A0A6P0UMB3"/>
<dbReference type="Gene3D" id="3.90.1150.10">
    <property type="entry name" value="Aspartate Aminotransferase, domain 1"/>
    <property type="match status" value="1"/>
</dbReference>
<dbReference type="GO" id="GO:0008483">
    <property type="term" value="F:transaminase activity"/>
    <property type="evidence" value="ECO:0007669"/>
    <property type="project" value="UniProtKB-KW"/>
</dbReference>
<comment type="similarity">
    <text evidence="1">Belongs to the class-I pyridoxal-phosphate-dependent aminotransferase family.</text>
</comment>
<comment type="caution">
    <text evidence="3">The sequence shown here is derived from an EMBL/GenBank/DDBJ whole genome shotgun (WGS) entry which is preliminary data.</text>
</comment>
<evidence type="ECO:0000256" key="1">
    <source>
        <dbReference type="RuleBase" id="RU000481"/>
    </source>
</evidence>
<reference evidence="3 4" key="1">
    <citation type="submission" date="2020-01" db="EMBL/GenBank/DDBJ databases">
        <title>Leptobacterium flavescens.</title>
        <authorList>
            <person name="Wang G."/>
        </authorList>
    </citation>
    <scope>NUCLEOTIDE SEQUENCE [LARGE SCALE GENOMIC DNA]</scope>
    <source>
        <strain evidence="3 4">KCTC 22160</strain>
    </source>
</reference>
<dbReference type="SUPFAM" id="SSF53383">
    <property type="entry name" value="PLP-dependent transferases"/>
    <property type="match status" value="1"/>
</dbReference>
<dbReference type="RefSeq" id="WP_163606011.1">
    <property type="nucleotide sequence ID" value="NZ_JAABOO010000001.1"/>
</dbReference>
<organism evidence="3 4">
    <name type="scientific">Leptobacterium flavescens</name>
    <dbReference type="NCBI Taxonomy" id="472055"/>
    <lineage>
        <taxon>Bacteria</taxon>
        <taxon>Pseudomonadati</taxon>
        <taxon>Bacteroidota</taxon>
        <taxon>Flavobacteriia</taxon>
        <taxon>Flavobacteriales</taxon>
        <taxon>Flavobacteriaceae</taxon>
        <taxon>Leptobacterium</taxon>
    </lineage>
</organism>
<evidence type="ECO:0000313" key="4">
    <source>
        <dbReference type="Proteomes" id="UP000468581"/>
    </source>
</evidence>
<dbReference type="Pfam" id="PF00155">
    <property type="entry name" value="Aminotran_1_2"/>
    <property type="match status" value="1"/>
</dbReference>
<dbReference type="InterPro" id="IPR004839">
    <property type="entry name" value="Aminotransferase_I/II_large"/>
</dbReference>
<dbReference type="PANTHER" id="PTHR43510:SF1">
    <property type="entry name" value="AMINOTRANSFERASE FUNCTION, HYPOTHETICAL (EUROFUNG)"/>
    <property type="match status" value="1"/>
</dbReference>
<dbReference type="Proteomes" id="UP000468581">
    <property type="component" value="Unassembled WGS sequence"/>
</dbReference>
<dbReference type="InterPro" id="IPR015421">
    <property type="entry name" value="PyrdxlP-dep_Trfase_major"/>
</dbReference>
<dbReference type="PANTHER" id="PTHR43510">
    <property type="entry name" value="AMINOTRANSFERASE FUNCTION, HYPOTHETICAL (EUROFUNG)"/>
    <property type="match status" value="1"/>
</dbReference>
<dbReference type="InterPro" id="IPR015422">
    <property type="entry name" value="PyrdxlP-dep_Trfase_small"/>
</dbReference>
<evidence type="ECO:0000313" key="3">
    <source>
        <dbReference type="EMBL" id="NER13008.1"/>
    </source>
</evidence>
<dbReference type="InterPro" id="IPR004838">
    <property type="entry name" value="NHTrfase_class1_PyrdxlP-BS"/>
</dbReference>